<comment type="similarity">
    <text evidence="1 3">Belongs to the short-chain dehydrogenases/reductases (SDR) family.</text>
</comment>
<dbReference type="PRINTS" id="PR00081">
    <property type="entry name" value="GDHRDH"/>
</dbReference>
<feature type="region of interest" description="Disordered" evidence="4">
    <location>
        <begin position="287"/>
        <end position="307"/>
    </location>
</feature>
<dbReference type="AlphaFoldDB" id="A0A650GSJ4"/>
<sequence>MSTDASHAVPASGGVALVAGASRGLGLLVSVELARRGYRVHGCGRDAGTLDRAATIVAARSGRGEGGAGSPFVPAVCDVRDADAVESWVRSVVDLEGGVDVAIHVAGIIQVGPVSSTTLGHFRDAVDTMLMGPVHVALAVLPSMRAAGSGRIGVVSSVGGVVSVPHLLPYSVAKFGAVGLTEGLRAELAGTGVTATTVVPGLMRTGGHVAAQLVGDAERDYAWFAPGASLPVLSIGAERAARRIVDGVLAGRSQVELTPLTMIGRRVHGIAPALTVGVMGLAARLLPDGPDRGPSMSGERPRVTGATARERLGSRVVDALSVLGDRAARRTNERVDGGA</sequence>
<protein>
    <submittedName>
        <fullName evidence="5">SDR family NAD(P)-dependent oxidoreductase</fullName>
    </submittedName>
</protein>
<evidence type="ECO:0000313" key="6">
    <source>
        <dbReference type="Proteomes" id="UP000271708"/>
    </source>
</evidence>
<dbReference type="PANTHER" id="PTHR44196">
    <property type="entry name" value="DEHYDROGENASE/REDUCTASE SDR FAMILY MEMBER 7B"/>
    <property type="match status" value="1"/>
</dbReference>
<dbReference type="InterPro" id="IPR020904">
    <property type="entry name" value="Sc_DH/Rdtase_CS"/>
</dbReference>
<organism evidence="5 6">
    <name type="scientific">Janibacter melonis</name>
    <dbReference type="NCBI Taxonomy" id="262209"/>
    <lineage>
        <taxon>Bacteria</taxon>
        <taxon>Bacillati</taxon>
        <taxon>Actinomycetota</taxon>
        <taxon>Actinomycetes</taxon>
        <taxon>Micrococcales</taxon>
        <taxon>Intrasporangiaceae</taxon>
        <taxon>Janibacter</taxon>
    </lineage>
</organism>
<dbReference type="GeneID" id="59162164"/>
<accession>A0A650GSJ4</accession>
<evidence type="ECO:0000256" key="1">
    <source>
        <dbReference type="ARBA" id="ARBA00006484"/>
    </source>
</evidence>
<dbReference type="Proteomes" id="UP000271708">
    <property type="component" value="Chromosome"/>
</dbReference>
<evidence type="ECO:0000256" key="2">
    <source>
        <dbReference type="ARBA" id="ARBA00023002"/>
    </source>
</evidence>
<dbReference type="GO" id="GO:0016491">
    <property type="term" value="F:oxidoreductase activity"/>
    <property type="evidence" value="ECO:0007669"/>
    <property type="project" value="UniProtKB-KW"/>
</dbReference>
<proteinExistence type="inferred from homology"/>
<dbReference type="KEGG" id="jme:EEW87_013340"/>
<evidence type="ECO:0000313" key="5">
    <source>
        <dbReference type="EMBL" id="QGX08520.1"/>
    </source>
</evidence>
<dbReference type="PROSITE" id="PS00061">
    <property type="entry name" value="ADH_SHORT"/>
    <property type="match status" value="1"/>
</dbReference>
<dbReference type="Gene3D" id="3.40.50.720">
    <property type="entry name" value="NAD(P)-binding Rossmann-like Domain"/>
    <property type="match status" value="1"/>
</dbReference>
<dbReference type="InterPro" id="IPR036291">
    <property type="entry name" value="NAD(P)-bd_dom_sf"/>
</dbReference>
<name>A0A650GSJ4_9MICO</name>
<dbReference type="PRINTS" id="PR00080">
    <property type="entry name" value="SDRFAMILY"/>
</dbReference>
<dbReference type="Pfam" id="PF00106">
    <property type="entry name" value="adh_short"/>
    <property type="match status" value="1"/>
</dbReference>
<evidence type="ECO:0000256" key="3">
    <source>
        <dbReference type="RuleBase" id="RU000363"/>
    </source>
</evidence>
<dbReference type="EMBL" id="CP044548">
    <property type="protein sequence ID" value="QGX08520.1"/>
    <property type="molecule type" value="Genomic_DNA"/>
</dbReference>
<dbReference type="RefSeq" id="WP_123093529.1">
    <property type="nucleotide sequence ID" value="NZ_CP044548.2"/>
</dbReference>
<keyword evidence="2" id="KW-0560">Oxidoreductase</keyword>
<dbReference type="GO" id="GO:0016020">
    <property type="term" value="C:membrane"/>
    <property type="evidence" value="ECO:0007669"/>
    <property type="project" value="TreeGrafter"/>
</dbReference>
<dbReference type="PANTHER" id="PTHR44196:SF1">
    <property type="entry name" value="DEHYDROGENASE_REDUCTASE SDR FAMILY MEMBER 7B"/>
    <property type="match status" value="1"/>
</dbReference>
<dbReference type="SUPFAM" id="SSF51735">
    <property type="entry name" value="NAD(P)-binding Rossmann-fold domains"/>
    <property type="match status" value="1"/>
</dbReference>
<evidence type="ECO:0000256" key="4">
    <source>
        <dbReference type="SAM" id="MobiDB-lite"/>
    </source>
</evidence>
<gene>
    <name evidence="5" type="ORF">EEW87_013340</name>
</gene>
<reference evidence="5 6" key="1">
    <citation type="submission" date="2019-09" db="EMBL/GenBank/DDBJ databases">
        <title>Complete Genome Sequence of Janibacter melonis M714 with both human health impact and industrial applications.</title>
        <authorList>
            <person name="Jin M."/>
            <person name="Zhao Q.R."/>
        </authorList>
    </citation>
    <scope>NUCLEOTIDE SEQUENCE [LARGE SCALE GENOMIC DNA]</scope>
    <source>
        <strain evidence="5 6">M714</strain>
    </source>
</reference>
<dbReference type="InterPro" id="IPR002347">
    <property type="entry name" value="SDR_fam"/>
</dbReference>